<name>A0A2J8A0M3_9CHLO</name>
<dbReference type="EMBL" id="PGGS01000260">
    <property type="protein sequence ID" value="PNH06069.1"/>
    <property type="molecule type" value="Genomic_DNA"/>
</dbReference>
<feature type="domain" description="Guanylate cyclase" evidence="7">
    <location>
        <begin position="1"/>
        <end position="89"/>
    </location>
</feature>
<feature type="non-terminal residue" evidence="8">
    <location>
        <position position="1"/>
    </location>
</feature>
<proteinExistence type="predicted"/>
<feature type="non-terminal residue" evidence="8">
    <location>
        <position position="127"/>
    </location>
</feature>
<keyword evidence="6" id="KW-0456">Lyase</keyword>
<dbReference type="InterPro" id="IPR001054">
    <property type="entry name" value="A/G_cyclase"/>
</dbReference>
<evidence type="ECO:0000313" key="9">
    <source>
        <dbReference type="Proteomes" id="UP000236333"/>
    </source>
</evidence>
<evidence type="ECO:0000256" key="4">
    <source>
        <dbReference type="ARBA" id="ARBA00022989"/>
    </source>
</evidence>
<dbReference type="AlphaFoldDB" id="A0A2J8A0M3"/>
<evidence type="ECO:0000256" key="3">
    <source>
        <dbReference type="ARBA" id="ARBA00022741"/>
    </source>
</evidence>
<reference evidence="8 9" key="1">
    <citation type="journal article" date="2017" name="Mol. Biol. Evol.">
        <title>The 4-celled Tetrabaena socialis nuclear genome reveals the essential components for genetic control of cell number at the origin of multicellularity in the volvocine lineage.</title>
        <authorList>
            <person name="Featherston J."/>
            <person name="Arakaki Y."/>
            <person name="Hanschen E.R."/>
            <person name="Ferris P.J."/>
            <person name="Michod R.E."/>
            <person name="Olson B.J.S.C."/>
            <person name="Nozaki H."/>
            <person name="Durand P.M."/>
        </authorList>
    </citation>
    <scope>NUCLEOTIDE SEQUENCE [LARGE SCALE GENOMIC DNA]</scope>
    <source>
        <strain evidence="8 9">NIES-571</strain>
    </source>
</reference>
<evidence type="ECO:0000256" key="6">
    <source>
        <dbReference type="ARBA" id="ARBA00023239"/>
    </source>
</evidence>
<dbReference type="Proteomes" id="UP000236333">
    <property type="component" value="Unassembled WGS sequence"/>
</dbReference>
<keyword evidence="4" id="KW-1133">Transmembrane helix</keyword>
<protein>
    <submittedName>
        <fullName evidence="8">Guanylate cyclase soluble subunit beta-2</fullName>
    </submittedName>
</protein>
<gene>
    <name evidence="8" type="ORF">TSOC_007592</name>
</gene>
<dbReference type="GO" id="GO:0007168">
    <property type="term" value="P:receptor guanylyl cyclase signaling pathway"/>
    <property type="evidence" value="ECO:0007669"/>
    <property type="project" value="TreeGrafter"/>
</dbReference>
<dbReference type="GO" id="GO:0005886">
    <property type="term" value="C:plasma membrane"/>
    <property type="evidence" value="ECO:0007669"/>
    <property type="project" value="TreeGrafter"/>
</dbReference>
<keyword evidence="9" id="KW-1185">Reference proteome</keyword>
<dbReference type="GO" id="GO:0000166">
    <property type="term" value="F:nucleotide binding"/>
    <property type="evidence" value="ECO:0007669"/>
    <property type="project" value="UniProtKB-KW"/>
</dbReference>
<dbReference type="PANTHER" id="PTHR11920:SF335">
    <property type="entry name" value="GUANYLATE CYCLASE"/>
    <property type="match status" value="1"/>
</dbReference>
<dbReference type="GO" id="GO:0004016">
    <property type="term" value="F:adenylate cyclase activity"/>
    <property type="evidence" value="ECO:0007669"/>
    <property type="project" value="TreeGrafter"/>
</dbReference>
<comment type="caution">
    <text evidence="8">The sequence shown here is derived from an EMBL/GenBank/DDBJ whole genome shotgun (WGS) entry which is preliminary data.</text>
</comment>
<dbReference type="Pfam" id="PF00211">
    <property type="entry name" value="Guanylate_cyc"/>
    <property type="match status" value="1"/>
</dbReference>
<evidence type="ECO:0000259" key="7">
    <source>
        <dbReference type="PROSITE" id="PS50125"/>
    </source>
</evidence>
<evidence type="ECO:0000313" key="8">
    <source>
        <dbReference type="EMBL" id="PNH06069.1"/>
    </source>
</evidence>
<evidence type="ECO:0000256" key="5">
    <source>
        <dbReference type="ARBA" id="ARBA00023136"/>
    </source>
</evidence>
<dbReference type="Gene3D" id="3.30.70.1230">
    <property type="entry name" value="Nucleotide cyclase"/>
    <property type="match status" value="1"/>
</dbReference>
<evidence type="ECO:0000256" key="2">
    <source>
        <dbReference type="ARBA" id="ARBA00022692"/>
    </source>
</evidence>
<sequence>VDVIGDAYLAVGNIRLKQPDAHARLLLQFAFRAIAVAAAEPVCLTRPELGNLAIRVGLHVGPVMACVVGTMNRRYSLFGNTVNVASRMESTSEPFKVQCTAAYRQLVRAQWPEVVARSRGYRNIKGK</sequence>
<evidence type="ECO:0000256" key="1">
    <source>
        <dbReference type="ARBA" id="ARBA00004370"/>
    </source>
</evidence>
<dbReference type="CDD" id="cd07302">
    <property type="entry name" value="CHD"/>
    <property type="match status" value="1"/>
</dbReference>
<keyword evidence="3" id="KW-0547">Nucleotide-binding</keyword>
<keyword evidence="5" id="KW-0472">Membrane</keyword>
<organism evidence="8 9">
    <name type="scientific">Tetrabaena socialis</name>
    <dbReference type="NCBI Taxonomy" id="47790"/>
    <lineage>
        <taxon>Eukaryota</taxon>
        <taxon>Viridiplantae</taxon>
        <taxon>Chlorophyta</taxon>
        <taxon>core chlorophytes</taxon>
        <taxon>Chlorophyceae</taxon>
        <taxon>CS clade</taxon>
        <taxon>Chlamydomonadales</taxon>
        <taxon>Tetrabaenaceae</taxon>
        <taxon>Tetrabaena</taxon>
    </lineage>
</organism>
<dbReference type="OrthoDB" id="548114at2759"/>
<dbReference type="SUPFAM" id="SSF55073">
    <property type="entry name" value="Nucleotide cyclase"/>
    <property type="match status" value="1"/>
</dbReference>
<dbReference type="PROSITE" id="PS50125">
    <property type="entry name" value="GUANYLATE_CYCLASE_2"/>
    <property type="match status" value="1"/>
</dbReference>
<dbReference type="GO" id="GO:0001653">
    <property type="term" value="F:peptide receptor activity"/>
    <property type="evidence" value="ECO:0007669"/>
    <property type="project" value="TreeGrafter"/>
</dbReference>
<dbReference type="InterPro" id="IPR050401">
    <property type="entry name" value="Cyclic_nucleotide_synthase"/>
</dbReference>
<dbReference type="GO" id="GO:0004383">
    <property type="term" value="F:guanylate cyclase activity"/>
    <property type="evidence" value="ECO:0007669"/>
    <property type="project" value="TreeGrafter"/>
</dbReference>
<accession>A0A2J8A0M3</accession>
<dbReference type="PANTHER" id="PTHR11920">
    <property type="entry name" value="GUANYLYL CYCLASE"/>
    <property type="match status" value="1"/>
</dbReference>
<keyword evidence="2" id="KW-0812">Transmembrane</keyword>
<comment type="subcellular location">
    <subcellularLocation>
        <location evidence="1">Membrane</location>
    </subcellularLocation>
</comment>
<dbReference type="GO" id="GO:0035556">
    <property type="term" value="P:intracellular signal transduction"/>
    <property type="evidence" value="ECO:0007669"/>
    <property type="project" value="InterPro"/>
</dbReference>
<dbReference type="InterPro" id="IPR029787">
    <property type="entry name" value="Nucleotide_cyclase"/>
</dbReference>